<evidence type="ECO:0000313" key="2">
    <source>
        <dbReference type="EMBL" id="ATL69842.1"/>
    </source>
</evidence>
<dbReference type="Proteomes" id="UP000221961">
    <property type="component" value="Chromosome"/>
</dbReference>
<evidence type="ECO:0000313" key="3">
    <source>
        <dbReference type="Proteomes" id="UP000221961"/>
    </source>
</evidence>
<dbReference type="EMBL" id="CP023778">
    <property type="protein sequence ID" value="ATL69842.1"/>
    <property type="molecule type" value="Genomic_DNA"/>
</dbReference>
<sequence length="144" mass="15382">MSGLVVTATASPDDNSDRSWLGEYTNSWSPDVIARDPTASGHLPRYFLPCHAIAQRRADLAALGYARGSAQVEAERQVREDARLFTELDARIVTVSVHKAGVLLGTASIAADFGPTPASSTSSSRSRPIFSTRRSPRPAPSCPT</sequence>
<proteinExistence type="predicted"/>
<name>A0A291RRH9_9NOCA</name>
<evidence type="ECO:0000256" key="1">
    <source>
        <dbReference type="SAM" id="MobiDB-lite"/>
    </source>
</evidence>
<feature type="region of interest" description="Disordered" evidence="1">
    <location>
        <begin position="114"/>
        <end position="144"/>
    </location>
</feature>
<feature type="compositionally biased region" description="Low complexity" evidence="1">
    <location>
        <begin position="115"/>
        <end position="133"/>
    </location>
</feature>
<protein>
    <submittedName>
        <fullName evidence="2">Uncharacterized protein</fullName>
    </submittedName>
</protein>
<accession>A0A291RRH9</accession>
<dbReference type="KEGG" id="ntp:CRH09_30410"/>
<gene>
    <name evidence="2" type="ORF">CRH09_30410</name>
</gene>
<organism evidence="2 3">
    <name type="scientific">Nocardia terpenica</name>
    <dbReference type="NCBI Taxonomy" id="455432"/>
    <lineage>
        <taxon>Bacteria</taxon>
        <taxon>Bacillati</taxon>
        <taxon>Actinomycetota</taxon>
        <taxon>Actinomycetes</taxon>
        <taxon>Mycobacteriales</taxon>
        <taxon>Nocardiaceae</taxon>
        <taxon>Nocardia</taxon>
    </lineage>
</organism>
<dbReference type="AlphaFoldDB" id="A0A291RRH9"/>
<reference evidence="2 3" key="1">
    <citation type="submission" date="2017-10" db="EMBL/GenBank/DDBJ databases">
        <title>Comparative genomics between pathogenic Norcardia.</title>
        <authorList>
            <person name="Zeng L."/>
        </authorList>
    </citation>
    <scope>NUCLEOTIDE SEQUENCE [LARGE SCALE GENOMIC DNA]</scope>
    <source>
        <strain evidence="2 3">NC_YFY_NT001</strain>
    </source>
</reference>